<feature type="compositionally biased region" description="Low complexity" evidence="1">
    <location>
        <begin position="758"/>
        <end position="767"/>
    </location>
</feature>
<organism evidence="3 4">
    <name type="scientific">Anopheles dirus</name>
    <dbReference type="NCBI Taxonomy" id="7168"/>
    <lineage>
        <taxon>Eukaryota</taxon>
        <taxon>Metazoa</taxon>
        <taxon>Ecdysozoa</taxon>
        <taxon>Arthropoda</taxon>
        <taxon>Hexapoda</taxon>
        <taxon>Insecta</taxon>
        <taxon>Pterygota</taxon>
        <taxon>Neoptera</taxon>
        <taxon>Endopterygota</taxon>
        <taxon>Diptera</taxon>
        <taxon>Nematocera</taxon>
        <taxon>Culicoidea</taxon>
        <taxon>Culicidae</taxon>
        <taxon>Anophelinae</taxon>
        <taxon>Anopheles</taxon>
    </lineage>
</organism>
<dbReference type="Proteomes" id="UP000075884">
    <property type="component" value="Unassembled WGS sequence"/>
</dbReference>
<sequence length="799" mass="89734">MTFRNTACVFWCLVGLILAQQPRLPVHADDDDSLGQFMELGWNEHGSISPEELCRSLCGECQCRGQLVSENVCQCSCDFPPDHAGEEQNCTMKVQRLCNQMDVQCDFNGPTEDAHVRSPRGCHSMSCYEKHHGHGEGDYGGYQNDDGYEGYDEGYGHGPKELICCKDKKHKEKKHKHKKHKKFHDKHMKFHVVIKGKIPEPCCHGGCGGEGGEHSGGYEEHEGYRSAAPKGHPMNAGHAPMDVSVWSNRHKSAKKHPFRRPTHQHQQHQHPPAHYAGPPAYSAPYPESRGKSAEPPSPEVMPEPQDTHPQPPPPPPPPEEAPQAPAPPPPAEPESPPVTPFPEHPLTPPPNLFDGAPVGPKKPSPEQREPSRPHSFPPPPPMITVDPPPKRMETSRSYSEPSCEVDSYDLDFYHPPPSYREPPPPPTYHSPPPPTYHSPPPVYHEPPPAYYPPPPTYHPPPPTYHAPPPTYHKPPPAYHPPTPSFRSSHYEPPPTHYAPPPPPPKTSYLSSSYDPSYPSSHYHPHRDEYESPKHYSAYEKPVDYSAHDDSYYGDSYGGADHTYRHGVHAFSDRDVEDWPDFPPRDPADILTYNQIVSRQIIEADRARRYMDKPFQPTPRPLRDEFEPPTAEVGPVLYDSFGPPDKNYELYPVPTPPPDAYIPPEPPARDPVDFPEPENAPAMFSSNSEEALYPQPTPPPHYLRMKEAGSYSSFGFEQQHRRPAHWGDRYDGGSSSYRHFGSESHHRYRGASQGRPSSRRSLVSTFSSGYLPLPQRPEKSSISIDQTMIPPKPSSFSHSI</sequence>
<feature type="compositionally biased region" description="Basic residues" evidence="1">
    <location>
        <begin position="248"/>
        <end position="268"/>
    </location>
</feature>
<feature type="compositionally biased region" description="Pro residues" evidence="1">
    <location>
        <begin position="652"/>
        <end position="665"/>
    </location>
</feature>
<evidence type="ECO:0000313" key="4">
    <source>
        <dbReference type="Proteomes" id="UP000075884"/>
    </source>
</evidence>
<feature type="compositionally biased region" description="Basic and acidic residues" evidence="1">
    <location>
        <begin position="214"/>
        <end position="224"/>
    </location>
</feature>
<feature type="compositionally biased region" description="Basic and acidic residues" evidence="1">
    <location>
        <begin position="363"/>
        <end position="372"/>
    </location>
</feature>
<keyword evidence="2" id="KW-0732">Signal</keyword>
<dbReference type="AlphaFoldDB" id="A0A182N9F0"/>
<feature type="chain" id="PRO_5008129626" evidence="2">
    <location>
        <begin position="20"/>
        <end position="799"/>
    </location>
</feature>
<dbReference type="VEuPathDB" id="VectorBase:ADIR004275"/>
<feature type="region of interest" description="Disordered" evidence="1">
    <location>
        <begin position="607"/>
        <end position="799"/>
    </location>
</feature>
<reference evidence="4" key="1">
    <citation type="submission" date="2013-03" db="EMBL/GenBank/DDBJ databases">
        <title>The Genome Sequence of Anopheles dirus WRAIR2.</title>
        <authorList>
            <consortium name="The Broad Institute Genomics Platform"/>
            <person name="Neafsey D.E."/>
            <person name="Walton C."/>
            <person name="Walker B."/>
            <person name="Young S.K."/>
            <person name="Zeng Q."/>
            <person name="Gargeya S."/>
            <person name="Fitzgerald M."/>
            <person name="Haas B."/>
            <person name="Abouelleil A."/>
            <person name="Allen A.W."/>
            <person name="Alvarado L."/>
            <person name="Arachchi H.M."/>
            <person name="Berlin A.M."/>
            <person name="Chapman S.B."/>
            <person name="Gainer-Dewar J."/>
            <person name="Goldberg J."/>
            <person name="Griggs A."/>
            <person name="Gujja S."/>
            <person name="Hansen M."/>
            <person name="Howarth C."/>
            <person name="Imamovic A."/>
            <person name="Ireland A."/>
            <person name="Larimer J."/>
            <person name="McCowan C."/>
            <person name="Murphy C."/>
            <person name="Pearson M."/>
            <person name="Poon T.W."/>
            <person name="Priest M."/>
            <person name="Roberts A."/>
            <person name="Saif S."/>
            <person name="Shea T."/>
            <person name="Sisk P."/>
            <person name="Sykes S."/>
            <person name="Wortman J."/>
            <person name="Nusbaum C."/>
            <person name="Birren B."/>
        </authorList>
    </citation>
    <scope>NUCLEOTIDE SEQUENCE [LARGE SCALE GENOMIC DNA]</scope>
    <source>
        <strain evidence="4">WRAIR2</strain>
    </source>
</reference>
<feature type="region of interest" description="Disordered" evidence="1">
    <location>
        <begin position="214"/>
        <end position="537"/>
    </location>
</feature>
<feature type="compositionally biased region" description="Pro residues" evidence="1">
    <location>
        <begin position="491"/>
        <end position="505"/>
    </location>
</feature>
<dbReference type="PRINTS" id="PR01217">
    <property type="entry name" value="PRICHEXTENSN"/>
</dbReference>
<dbReference type="EnsemblMetazoa" id="ADIR004275-RA">
    <property type="protein sequence ID" value="ADIR004275-PA"/>
    <property type="gene ID" value="ADIR004275"/>
</dbReference>
<feature type="compositionally biased region" description="Pro residues" evidence="1">
    <location>
        <begin position="309"/>
        <end position="351"/>
    </location>
</feature>
<feature type="compositionally biased region" description="Pro residues" evidence="1">
    <location>
        <begin position="414"/>
        <end position="483"/>
    </location>
</feature>
<evidence type="ECO:0000256" key="1">
    <source>
        <dbReference type="SAM" id="MobiDB-lite"/>
    </source>
</evidence>
<protein>
    <submittedName>
        <fullName evidence="3">Uncharacterized protein</fullName>
    </submittedName>
</protein>
<feature type="compositionally biased region" description="Low complexity" evidence="1">
    <location>
        <begin position="269"/>
        <end position="286"/>
    </location>
</feature>
<feature type="compositionally biased region" description="Basic and acidic residues" evidence="1">
    <location>
        <begin position="525"/>
        <end position="537"/>
    </location>
</feature>
<evidence type="ECO:0000256" key="2">
    <source>
        <dbReference type="SAM" id="SignalP"/>
    </source>
</evidence>
<accession>A0A182N9F0</accession>
<name>A0A182N9F0_9DIPT</name>
<evidence type="ECO:0000313" key="3">
    <source>
        <dbReference type="EnsemblMetazoa" id="ADIR004275-PA"/>
    </source>
</evidence>
<keyword evidence="4" id="KW-1185">Reference proteome</keyword>
<reference evidence="3" key="2">
    <citation type="submission" date="2020-05" db="UniProtKB">
        <authorList>
            <consortium name="EnsemblMetazoa"/>
        </authorList>
    </citation>
    <scope>IDENTIFICATION</scope>
    <source>
        <strain evidence="3">WRAIR2</strain>
    </source>
</reference>
<feature type="compositionally biased region" description="Low complexity" evidence="1">
    <location>
        <begin position="507"/>
        <end position="521"/>
    </location>
</feature>
<feature type="signal peptide" evidence="2">
    <location>
        <begin position="1"/>
        <end position="19"/>
    </location>
</feature>
<dbReference type="STRING" id="7168.A0A182N9F0"/>
<proteinExistence type="predicted"/>